<feature type="region of interest" description="Disordered" evidence="1">
    <location>
        <begin position="37"/>
        <end position="70"/>
    </location>
</feature>
<accession>A0A9X2KDV9</accession>
<dbReference type="RefSeq" id="WP_157000316.1">
    <property type="nucleotide sequence ID" value="NZ_BAAANU010000051.1"/>
</dbReference>
<dbReference type="OrthoDB" id="4994346at2"/>
<organism evidence="2 3">
    <name type="scientific">Agromyces terreus</name>
    <dbReference type="NCBI Taxonomy" id="424795"/>
    <lineage>
        <taxon>Bacteria</taxon>
        <taxon>Bacillati</taxon>
        <taxon>Actinomycetota</taxon>
        <taxon>Actinomycetes</taxon>
        <taxon>Micrococcales</taxon>
        <taxon>Microbacteriaceae</taxon>
        <taxon>Agromyces</taxon>
    </lineage>
</organism>
<evidence type="ECO:0000256" key="1">
    <source>
        <dbReference type="SAM" id="MobiDB-lite"/>
    </source>
</evidence>
<comment type="caution">
    <text evidence="2">The sequence shown here is derived from an EMBL/GenBank/DDBJ whole genome shotgun (WGS) entry which is preliminary data.</text>
</comment>
<feature type="compositionally biased region" description="Low complexity" evidence="1">
    <location>
        <begin position="56"/>
        <end position="70"/>
    </location>
</feature>
<gene>
    <name evidence="2" type="ORF">BJ978_000663</name>
</gene>
<protein>
    <submittedName>
        <fullName evidence="2">Uncharacterized protein</fullName>
    </submittedName>
</protein>
<proteinExistence type="predicted"/>
<keyword evidence="3" id="KW-1185">Reference proteome</keyword>
<dbReference type="EMBL" id="JAMZDY010000001">
    <property type="protein sequence ID" value="MCP2369987.1"/>
    <property type="molecule type" value="Genomic_DNA"/>
</dbReference>
<sequence>MTSRSRIAWASVAMMLSVLLGVTAVGAAVISPIGGGGAIAAEGDDGGTTRDGVPGEGTTSDGGTSDGVPGPFIVVVTTDGRGIYRDGDPATATITVTRREGETTVHPPEFRAAVTVTWPTMLGAQPVDVPTDGGCQAWRAPGATAPRPIGDDGTITPASGDACLLDGLQEPGSSLSFTVPFIVDEADGAGGSFGEVAASVDGVTLIDGVIAEYDLPASAPSEAPVGIAGQFAVEVESTRNVVWPSGPPTLVEVTVRNNFADFDYLDMSVLIELPAFASTTIVSGCPEPETVEGGIVCGFTDIADGGDAHRILMQVGATGLGAGSITATATVEGAECYFGSEDPEEPELDPLDCAAIDMPEGDVGRDWMDLYADEMRIDTELQAVPHYTWPDGPEIAVVITATRAADVGFASMPATAVLTLSWPSSLELRPESVSGCLETGAELEASGHCTLTGMLPGDARAISLAFVPSGEIDDAYLSVSGFSLTAGSAADGGPLTLPPYWIGYGSDRVTIDADLVVLDVSLGAEFIWEDGPDLTATVRAHRADREVDGYDQFGELVVGVRLIWPSYLTMVGEPSGCESWDGSVCVIRITEAGGDVQITTEFSVDADVTDAVLRAEGAFLSNEYCDGGYDSSCSSDECCSEDCSGDECPEPVVEELPVEWVVPDEAPVSGIEPFIPLDVELSRDTVWEDGPNLYATVTATREAFTVDNEREPFHELEVGVLLTWPSYLTPTGPPTGCRTWDGAICTIRLAEPGSEVEIGLSFAVGAGVTDAVVRAEGATLIDRDANYYADEDDECDDDYVRCTDLPVEWVVPDEAPVGPVEPFIPLDVEVERDVVWQGDANLGATITATRNAFPETRRDPFGRLVVDVEITWPAFLELVGTPTGCESWDGAICVIVLGRPDAEVPPGPGPVAVIGLEFSVGGVPPGDVVTGVVRAEATRLVQPDDEFSLELPPEWVGPDEASVSRIRLAVPLDVEVERDPVWEGGEELGATVTATRSALDAVEAGDPFDVLVVEVEITWPAFLNLLGPPTGCESWDGSTCAIVLPEPDAKVEIGLRFSVRGTPTGGIVTGDVRAKPTGLIHRTSDGDQTLPTAWATPGDDTVTRIRASVALDLTPGADVGYTGGEQLTVTTTVRREASGPDLPGLEAGIEFAWAPYLTMTAQTGCASFAGKTCVVTGLDEPGASAVVTLTFTMPAPTLPPVPEVPPRTADLEVDGVSLAFTPPPAESGPVDGTLPPSWIGQDDEPFTVLQPSLVIAQSVSSPGDVATAYARYLPPGADITLRWEGLATMAAQQWPNPGTPAEARWSLVILRWQFAGPRTLIMHSEDGLFADIPSSNQLLVVPRSAMGPDLVGRGG</sequence>
<name>A0A9X2KDV9_9MICO</name>
<evidence type="ECO:0000313" key="2">
    <source>
        <dbReference type="EMBL" id="MCP2369987.1"/>
    </source>
</evidence>
<evidence type="ECO:0000313" key="3">
    <source>
        <dbReference type="Proteomes" id="UP001139722"/>
    </source>
</evidence>
<dbReference type="Proteomes" id="UP001139722">
    <property type="component" value="Unassembled WGS sequence"/>
</dbReference>
<reference evidence="2" key="1">
    <citation type="submission" date="2022-06" db="EMBL/GenBank/DDBJ databases">
        <title>Sequencing the genomes of 1000 actinobacteria strains.</title>
        <authorList>
            <person name="Klenk H.-P."/>
        </authorList>
    </citation>
    <scope>NUCLEOTIDE SEQUENCE</scope>
    <source>
        <strain evidence="2">DSM 22016</strain>
    </source>
</reference>